<evidence type="ECO:0000256" key="3">
    <source>
        <dbReference type="ARBA" id="ARBA00022448"/>
    </source>
</evidence>
<feature type="transmembrane region" description="Helical" evidence="6">
    <location>
        <begin position="21"/>
        <end position="43"/>
    </location>
</feature>
<dbReference type="GO" id="GO:0030288">
    <property type="term" value="C:outer membrane-bounded periplasmic space"/>
    <property type="evidence" value="ECO:0007669"/>
    <property type="project" value="TreeGrafter"/>
</dbReference>
<dbReference type="Pfam" id="PF01497">
    <property type="entry name" value="Peripla_BP_2"/>
    <property type="match status" value="1"/>
</dbReference>
<dbReference type="Gene3D" id="3.40.50.1980">
    <property type="entry name" value="Nitrogenase molybdenum iron protein domain"/>
    <property type="match status" value="2"/>
</dbReference>
<dbReference type="PANTHER" id="PTHR30532:SF25">
    <property type="entry name" value="IRON(III) DICITRATE-BINDING PERIPLASMIC PROTEIN"/>
    <property type="match status" value="1"/>
</dbReference>
<name>A0A1Z4KH26_ANAVA</name>
<dbReference type="CDD" id="cd01146">
    <property type="entry name" value="FhuD"/>
    <property type="match status" value="1"/>
</dbReference>
<dbReference type="SUPFAM" id="SSF53807">
    <property type="entry name" value="Helical backbone' metal receptor"/>
    <property type="match status" value="1"/>
</dbReference>
<evidence type="ECO:0000313" key="9">
    <source>
        <dbReference type="Proteomes" id="UP000217507"/>
    </source>
</evidence>
<keyword evidence="4" id="KW-0732">Signal</keyword>
<feature type="domain" description="Fe/B12 periplasmic-binding" evidence="7">
    <location>
        <begin position="81"/>
        <end position="337"/>
    </location>
</feature>
<dbReference type="AlphaFoldDB" id="A0A1Z4KH26"/>
<evidence type="ECO:0000256" key="2">
    <source>
        <dbReference type="ARBA" id="ARBA00008814"/>
    </source>
</evidence>
<keyword evidence="5" id="KW-0175">Coiled coil</keyword>
<comment type="similarity">
    <text evidence="2">Belongs to the bacterial solute-binding protein 8 family.</text>
</comment>
<keyword evidence="6" id="KW-0472">Membrane</keyword>
<dbReference type="PANTHER" id="PTHR30532">
    <property type="entry name" value="IRON III DICITRATE-BINDING PERIPLASMIC PROTEIN"/>
    <property type="match status" value="1"/>
</dbReference>
<dbReference type="InterPro" id="IPR002491">
    <property type="entry name" value="ABC_transptr_periplasmic_BD"/>
</dbReference>
<dbReference type="PROSITE" id="PS50983">
    <property type="entry name" value="FE_B12_PBP"/>
    <property type="match status" value="1"/>
</dbReference>
<evidence type="ECO:0000256" key="6">
    <source>
        <dbReference type="SAM" id="Phobius"/>
    </source>
</evidence>
<organism evidence="8 9">
    <name type="scientific">Trichormus variabilis NIES-23</name>
    <dbReference type="NCBI Taxonomy" id="1973479"/>
    <lineage>
        <taxon>Bacteria</taxon>
        <taxon>Bacillati</taxon>
        <taxon>Cyanobacteriota</taxon>
        <taxon>Cyanophyceae</taxon>
        <taxon>Nostocales</taxon>
        <taxon>Nostocaceae</taxon>
        <taxon>Trichormus</taxon>
    </lineage>
</organism>
<dbReference type="GO" id="GO:1901678">
    <property type="term" value="P:iron coordination entity transport"/>
    <property type="evidence" value="ECO:0007669"/>
    <property type="project" value="UniProtKB-ARBA"/>
</dbReference>
<keyword evidence="6" id="KW-1133">Transmembrane helix</keyword>
<reference evidence="8 9" key="1">
    <citation type="submission" date="2017-06" db="EMBL/GenBank/DDBJ databases">
        <title>Genome sequencing of cyanobaciteial culture collection at National Institute for Environmental Studies (NIES).</title>
        <authorList>
            <person name="Hirose Y."/>
            <person name="Shimura Y."/>
            <person name="Fujisawa T."/>
            <person name="Nakamura Y."/>
            <person name="Kawachi M."/>
        </authorList>
    </citation>
    <scope>NUCLEOTIDE SEQUENCE [LARGE SCALE GENOMIC DNA]</scope>
    <source>
        <strain evidence="8 9">NIES-23</strain>
    </source>
</reference>
<dbReference type="InterPro" id="IPR051313">
    <property type="entry name" value="Bact_iron-sidero_bind"/>
</dbReference>
<proteinExistence type="inferred from homology"/>
<feature type="coiled-coil region" evidence="5">
    <location>
        <begin position="191"/>
        <end position="218"/>
    </location>
</feature>
<accession>A0A1Z4KH26</accession>
<evidence type="ECO:0000313" key="8">
    <source>
        <dbReference type="EMBL" id="BAY68237.1"/>
    </source>
</evidence>
<evidence type="ECO:0000259" key="7">
    <source>
        <dbReference type="PROSITE" id="PS50983"/>
    </source>
</evidence>
<evidence type="ECO:0000256" key="1">
    <source>
        <dbReference type="ARBA" id="ARBA00004196"/>
    </source>
</evidence>
<evidence type="ECO:0000256" key="4">
    <source>
        <dbReference type="ARBA" id="ARBA00022729"/>
    </source>
</evidence>
<keyword evidence="3" id="KW-0813">Transport</keyword>
<dbReference type="Proteomes" id="UP000217507">
    <property type="component" value="Chromosome"/>
</dbReference>
<evidence type="ECO:0000256" key="5">
    <source>
        <dbReference type="SAM" id="Coils"/>
    </source>
</evidence>
<comment type="subcellular location">
    <subcellularLocation>
        <location evidence="1">Cell envelope</location>
    </subcellularLocation>
</comment>
<protein>
    <submittedName>
        <fullName evidence="8">Iron(III) dicitrate-binding periplasmic protein</fullName>
    </submittedName>
</protein>
<sequence length="337" mass="38679">MGTGDWEFITFFRRKKIKIRSYIILCLSGFVSIILLWACQYISDDKPRQFDSTLPISQPVATRVVKHAGGETKIPIKPQRIITLHDSTILDPVLALGVKPIGIATYAAEQGVLFRGITEDEVKSIQQVGSAFQPSLEKILMLKPDLIIGREYQKNIYNQLSNFAPTVLVDWGSFTSFQDNFRYIAQVLNEEEQGKLVLQQYQKRIRDLQDRMGERLQKIEVSVIGFSGQSIKSLNRDAVFNQVLDDAGIKRISIQKNQQERYLEISIENLNKYDADVLFVINESKEQLYPDLKNPLWHHLRAVKKQQVYVVNQSDWFAGGPLGVNKILDDLFKYLVR</sequence>
<gene>
    <name evidence="8" type="ORF">NIES23_10210</name>
</gene>
<dbReference type="EMBL" id="AP018216">
    <property type="protein sequence ID" value="BAY68237.1"/>
    <property type="molecule type" value="Genomic_DNA"/>
</dbReference>
<keyword evidence="6" id="KW-0812">Transmembrane</keyword>